<keyword evidence="3" id="KW-0732">Signal</keyword>
<evidence type="ECO:0000313" key="5">
    <source>
        <dbReference type="Proteomes" id="UP000298663"/>
    </source>
</evidence>
<sequence>MFSHRSSCLAPRFNASFLFLLLLGFCSTDPATPNITPAIVNSVKSGNVMPEAAPVVVTSAGSTVSTVTTGNGTTTNEAVSWITTDPGDSSTEGSITLSFNTSTVASHTSTASDPPTSLLVTTEPASTLSVSTSTVAPESTLTETATIVIMGQITEPDLPHATDDEDENKPSKVGTIVGFTILAIVIVISVLSIGCYVLKRRKCKAPKDVENQPKKKRSKKNVTFADTATNDVKDEGTQSEKSILSEKTAKSQFSTLDKPKDAKDLGVDSTPKDSKEPEKDEDKTLEDESKLKVPKSDAEALALKSTNSIKSARTQMDRSFSAEPSKPEATKTEDSTKSKKTDRDAEKTEGKSERLKEKPQSSERSQEASDADKKNV</sequence>
<evidence type="ECO:0000256" key="3">
    <source>
        <dbReference type="SAM" id="SignalP"/>
    </source>
</evidence>
<protein>
    <recommendedName>
        <fullName evidence="6">Ig-like domain-containing protein</fullName>
    </recommendedName>
</protein>
<dbReference type="Proteomes" id="UP000298663">
    <property type="component" value="Unassembled WGS sequence"/>
</dbReference>
<keyword evidence="2" id="KW-0472">Membrane</keyword>
<reference evidence="4 5" key="2">
    <citation type="journal article" date="2019" name="G3 (Bethesda)">
        <title>Hybrid Assembly of the Genome of the Entomopathogenic Nematode Steinernema carpocapsae Identifies the X-Chromosome.</title>
        <authorList>
            <person name="Serra L."/>
            <person name="Macchietto M."/>
            <person name="Macias-Munoz A."/>
            <person name="McGill C.J."/>
            <person name="Rodriguez I.M."/>
            <person name="Rodriguez B."/>
            <person name="Murad R."/>
            <person name="Mortazavi A."/>
        </authorList>
    </citation>
    <scope>NUCLEOTIDE SEQUENCE [LARGE SCALE GENOMIC DNA]</scope>
    <source>
        <strain evidence="4 5">ALL</strain>
    </source>
</reference>
<keyword evidence="2" id="KW-0812">Transmembrane</keyword>
<feature type="compositionally biased region" description="Basic and acidic residues" evidence="1">
    <location>
        <begin position="231"/>
        <end position="249"/>
    </location>
</feature>
<gene>
    <name evidence="4" type="ORF">L596_022002</name>
</gene>
<reference evidence="4 5" key="1">
    <citation type="journal article" date="2015" name="Genome Biol.">
        <title>Comparative genomics of Steinernema reveals deeply conserved gene regulatory networks.</title>
        <authorList>
            <person name="Dillman A.R."/>
            <person name="Macchietto M."/>
            <person name="Porter C.F."/>
            <person name="Rogers A."/>
            <person name="Williams B."/>
            <person name="Antoshechkin I."/>
            <person name="Lee M.M."/>
            <person name="Goodwin Z."/>
            <person name="Lu X."/>
            <person name="Lewis E.E."/>
            <person name="Goodrich-Blair H."/>
            <person name="Stock S.P."/>
            <person name="Adams B.J."/>
            <person name="Sternberg P.W."/>
            <person name="Mortazavi A."/>
        </authorList>
    </citation>
    <scope>NUCLEOTIDE SEQUENCE [LARGE SCALE GENOMIC DNA]</scope>
    <source>
        <strain evidence="4 5">ALL</strain>
    </source>
</reference>
<keyword evidence="2" id="KW-1133">Transmembrane helix</keyword>
<evidence type="ECO:0008006" key="6">
    <source>
        <dbReference type="Google" id="ProtNLM"/>
    </source>
</evidence>
<evidence type="ECO:0000256" key="2">
    <source>
        <dbReference type="SAM" id="Phobius"/>
    </source>
</evidence>
<feature type="compositionally biased region" description="Basic and acidic residues" evidence="1">
    <location>
        <begin position="257"/>
        <end position="298"/>
    </location>
</feature>
<evidence type="ECO:0000313" key="4">
    <source>
        <dbReference type="EMBL" id="TKR69911.1"/>
    </source>
</evidence>
<feature type="signal peptide" evidence="3">
    <location>
        <begin position="1"/>
        <end position="28"/>
    </location>
</feature>
<feature type="compositionally biased region" description="Basic and acidic residues" evidence="1">
    <location>
        <begin position="325"/>
        <end position="376"/>
    </location>
</feature>
<comment type="caution">
    <text evidence="4">The sequence shown here is derived from an EMBL/GenBank/DDBJ whole genome shotgun (WGS) entry which is preliminary data.</text>
</comment>
<feature type="chain" id="PRO_5020441575" description="Ig-like domain-containing protein" evidence="3">
    <location>
        <begin position="29"/>
        <end position="376"/>
    </location>
</feature>
<feature type="region of interest" description="Disordered" evidence="1">
    <location>
        <begin position="206"/>
        <end position="376"/>
    </location>
</feature>
<evidence type="ECO:0000256" key="1">
    <source>
        <dbReference type="SAM" id="MobiDB-lite"/>
    </source>
</evidence>
<dbReference type="EMBL" id="AZBU02000007">
    <property type="protein sequence ID" value="TKR69911.1"/>
    <property type="molecule type" value="Genomic_DNA"/>
</dbReference>
<keyword evidence="5" id="KW-1185">Reference proteome</keyword>
<name>A0A4U5MKI6_STECR</name>
<proteinExistence type="predicted"/>
<feature type="transmembrane region" description="Helical" evidence="2">
    <location>
        <begin position="176"/>
        <end position="198"/>
    </location>
</feature>
<dbReference type="AlphaFoldDB" id="A0A4U5MKI6"/>
<organism evidence="4 5">
    <name type="scientific">Steinernema carpocapsae</name>
    <name type="common">Entomopathogenic nematode</name>
    <dbReference type="NCBI Taxonomy" id="34508"/>
    <lineage>
        <taxon>Eukaryota</taxon>
        <taxon>Metazoa</taxon>
        <taxon>Ecdysozoa</taxon>
        <taxon>Nematoda</taxon>
        <taxon>Chromadorea</taxon>
        <taxon>Rhabditida</taxon>
        <taxon>Tylenchina</taxon>
        <taxon>Panagrolaimomorpha</taxon>
        <taxon>Strongyloidoidea</taxon>
        <taxon>Steinernematidae</taxon>
        <taxon>Steinernema</taxon>
    </lineage>
</organism>
<feature type="compositionally biased region" description="Polar residues" evidence="1">
    <location>
        <begin position="304"/>
        <end position="318"/>
    </location>
</feature>
<accession>A0A4U5MKI6</accession>